<proteinExistence type="predicted"/>
<sequence length="235" mass="23958">MWYHEDAHRFNANNSQAMAAFPVSPLPAGGGTMGRTCGADGNRDGDMLAKLALILLVILFGASMFLAGAMAPDSWRQDIAGLVGKLPGLSPSDSSKSDAAGQAKRVAKSAIAPAASTAKASSAAKPATLGSLLVSTAVKQPEPKKGAAAYALQLGMYVSDAAAASEEKRVKAAGIDLPLTRIGVVDASGNAWVVLAVGRFPSTADAQKSEERIASILGMRNLSVVRLPDSGKPAS</sequence>
<name>A0A841KMM5_9GAMM</name>
<dbReference type="Gene3D" id="3.30.70.1070">
    <property type="entry name" value="Sporulation related repeat"/>
    <property type="match status" value="1"/>
</dbReference>
<dbReference type="GO" id="GO:0042834">
    <property type="term" value="F:peptidoglycan binding"/>
    <property type="evidence" value="ECO:0007669"/>
    <property type="project" value="InterPro"/>
</dbReference>
<protein>
    <recommendedName>
        <fullName evidence="2">SPOR domain-containing protein</fullName>
    </recommendedName>
</protein>
<accession>A0A841KMM5</accession>
<organism evidence="3 4">
    <name type="scientific">Oleiagrimonas soli</name>
    <dbReference type="NCBI Taxonomy" id="1543381"/>
    <lineage>
        <taxon>Bacteria</taxon>
        <taxon>Pseudomonadati</taxon>
        <taxon>Pseudomonadota</taxon>
        <taxon>Gammaproteobacteria</taxon>
        <taxon>Lysobacterales</taxon>
        <taxon>Rhodanobacteraceae</taxon>
        <taxon>Oleiagrimonas</taxon>
    </lineage>
</organism>
<keyword evidence="1" id="KW-0472">Membrane</keyword>
<dbReference type="EMBL" id="JACHET010000001">
    <property type="protein sequence ID" value="MBB6183234.1"/>
    <property type="molecule type" value="Genomic_DNA"/>
</dbReference>
<evidence type="ECO:0000313" key="3">
    <source>
        <dbReference type="EMBL" id="MBB6183234.1"/>
    </source>
</evidence>
<dbReference type="Pfam" id="PF05036">
    <property type="entry name" value="SPOR"/>
    <property type="match status" value="1"/>
</dbReference>
<dbReference type="PROSITE" id="PS51724">
    <property type="entry name" value="SPOR"/>
    <property type="match status" value="1"/>
</dbReference>
<gene>
    <name evidence="3" type="ORF">HNQ86_000579</name>
</gene>
<evidence type="ECO:0000259" key="2">
    <source>
        <dbReference type="PROSITE" id="PS51724"/>
    </source>
</evidence>
<keyword evidence="1" id="KW-0812">Transmembrane</keyword>
<reference evidence="3 4" key="1">
    <citation type="submission" date="2020-08" db="EMBL/GenBank/DDBJ databases">
        <title>Genomic Encyclopedia of Type Strains, Phase IV (KMG-IV): sequencing the most valuable type-strain genomes for metagenomic binning, comparative biology and taxonomic classification.</title>
        <authorList>
            <person name="Goeker M."/>
        </authorList>
    </citation>
    <scope>NUCLEOTIDE SEQUENCE [LARGE SCALE GENOMIC DNA]</scope>
    <source>
        <strain evidence="3 4">DSM 107085</strain>
    </source>
</reference>
<dbReference type="AlphaFoldDB" id="A0A841KMM5"/>
<dbReference type="OrthoDB" id="9842503at2"/>
<evidence type="ECO:0000256" key="1">
    <source>
        <dbReference type="SAM" id="Phobius"/>
    </source>
</evidence>
<evidence type="ECO:0000313" key="4">
    <source>
        <dbReference type="Proteomes" id="UP000560000"/>
    </source>
</evidence>
<keyword evidence="1" id="KW-1133">Transmembrane helix</keyword>
<feature type="transmembrane region" description="Helical" evidence="1">
    <location>
        <begin position="51"/>
        <end position="71"/>
    </location>
</feature>
<dbReference type="Proteomes" id="UP000560000">
    <property type="component" value="Unassembled WGS sequence"/>
</dbReference>
<dbReference type="RefSeq" id="WP_161782336.1">
    <property type="nucleotide sequence ID" value="NZ_JACHET010000001.1"/>
</dbReference>
<dbReference type="InterPro" id="IPR007730">
    <property type="entry name" value="SPOR-like_dom"/>
</dbReference>
<comment type="caution">
    <text evidence="3">The sequence shown here is derived from an EMBL/GenBank/DDBJ whole genome shotgun (WGS) entry which is preliminary data.</text>
</comment>
<feature type="domain" description="SPOR" evidence="2">
    <location>
        <begin position="144"/>
        <end position="226"/>
    </location>
</feature>
<dbReference type="InterPro" id="IPR036680">
    <property type="entry name" value="SPOR-like_sf"/>
</dbReference>